<dbReference type="RefSeq" id="WP_072703806.1">
    <property type="nucleotide sequence ID" value="NZ_FRDH01000008.1"/>
</dbReference>
<evidence type="ECO:0000313" key="2">
    <source>
        <dbReference type="EMBL" id="SHN59742.1"/>
    </source>
</evidence>
<dbReference type="EMBL" id="FRDH01000008">
    <property type="protein sequence ID" value="SHN59742.1"/>
    <property type="molecule type" value="Genomic_DNA"/>
</dbReference>
<organism evidence="2 3">
    <name type="scientific">Butyrivibrio hungatei DSM 14810</name>
    <dbReference type="NCBI Taxonomy" id="1121132"/>
    <lineage>
        <taxon>Bacteria</taxon>
        <taxon>Bacillati</taxon>
        <taxon>Bacillota</taxon>
        <taxon>Clostridia</taxon>
        <taxon>Lachnospirales</taxon>
        <taxon>Lachnospiraceae</taxon>
        <taxon>Butyrivibrio</taxon>
    </lineage>
</organism>
<accession>A0A1M7SMP6</accession>
<dbReference type="Proteomes" id="UP000184097">
    <property type="component" value="Unassembled WGS sequence"/>
</dbReference>
<evidence type="ECO:0000313" key="3">
    <source>
        <dbReference type="Proteomes" id="UP000184097"/>
    </source>
</evidence>
<name>A0A1M7SMP6_9FIRM</name>
<evidence type="ECO:0000259" key="1">
    <source>
        <dbReference type="Pfam" id="PF04448"/>
    </source>
</evidence>
<dbReference type="AlphaFoldDB" id="A0A1M7SMP6"/>
<dbReference type="InterPro" id="IPR007539">
    <property type="entry name" value="DUF551"/>
</dbReference>
<dbReference type="Pfam" id="PF04448">
    <property type="entry name" value="DUF551"/>
    <property type="match status" value="1"/>
</dbReference>
<protein>
    <recommendedName>
        <fullName evidence="1">DUF551 domain-containing protein</fullName>
    </recommendedName>
</protein>
<sequence>MTKEIALHCMKSYSELHSDLCELCPIYGQTGSDHCFEDALQYVIGMLEQESCEDIVNRDDVVRIVQHNNSVNALKKIRALPSVTPYPSWIPVSERLPEDRREVLVTAYWHETYQVMMASYFGDGLWWCVPFNNCGEHMQRLKPKAWMPLPSAYKEGNHFT</sequence>
<gene>
    <name evidence="2" type="ORF">SAMN02745247_02101</name>
</gene>
<reference evidence="2 3" key="1">
    <citation type="submission" date="2016-12" db="EMBL/GenBank/DDBJ databases">
        <authorList>
            <person name="Song W.-J."/>
            <person name="Kurnit D.M."/>
        </authorList>
    </citation>
    <scope>NUCLEOTIDE SEQUENCE [LARGE SCALE GENOMIC DNA]</scope>
    <source>
        <strain evidence="2 3">DSM 14810</strain>
    </source>
</reference>
<feature type="domain" description="DUF551" evidence="1">
    <location>
        <begin position="88"/>
        <end position="152"/>
    </location>
</feature>
<proteinExistence type="predicted"/>